<gene>
    <name evidence="1" type="ORF">AK812_SmicGene33109</name>
</gene>
<protein>
    <submittedName>
        <fullName evidence="1">Uncharacterized protein</fullName>
    </submittedName>
</protein>
<evidence type="ECO:0000313" key="1">
    <source>
        <dbReference type="EMBL" id="OLP85855.1"/>
    </source>
</evidence>
<sequence>MCDAGKFHSELGELHMIFGKGIDANETFGTASIKKQVKARGEILLHWFEEQHLYFPEQALHLPSHFPYNNRLEARRLDYVLARHLLCDQGEVLQQRDIATSDHEPIAVPLTVLTRVAARKQPPPWTSRCLRPGTQVSQMLESNL</sequence>
<accession>A0A1Q9CSH7</accession>
<dbReference type="EMBL" id="LSRX01000951">
    <property type="protein sequence ID" value="OLP85855.1"/>
    <property type="molecule type" value="Genomic_DNA"/>
</dbReference>
<comment type="caution">
    <text evidence="1">The sequence shown here is derived from an EMBL/GenBank/DDBJ whole genome shotgun (WGS) entry which is preliminary data.</text>
</comment>
<name>A0A1Q9CSH7_SYMMI</name>
<dbReference type="InterPro" id="IPR036691">
    <property type="entry name" value="Endo/exonu/phosph_ase_sf"/>
</dbReference>
<proteinExistence type="predicted"/>
<dbReference type="AlphaFoldDB" id="A0A1Q9CSH7"/>
<reference evidence="1 2" key="1">
    <citation type="submission" date="2016-02" db="EMBL/GenBank/DDBJ databases">
        <title>Genome analysis of coral dinoflagellate symbionts highlights evolutionary adaptations to a symbiotic lifestyle.</title>
        <authorList>
            <person name="Aranda M."/>
            <person name="Li Y."/>
            <person name="Liew Y.J."/>
            <person name="Baumgarten S."/>
            <person name="Simakov O."/>
            <person name="Wilson M."/>
            <person name="Piel J."/>
            <person name="Ashoor H."/>
            <person name="Bougouffa S."/>
            <person name="Bajic V.B."/>
            <person name="Ryu T."/>
            <person name="Ravasi T."/>
            <person name="Bayer T."/>
            <person name="Micklem G."/>
            <person name="Kim H."/>
            <person name="Bhak J."/>
            <person name="Lajeunesse T.C."/>
            <person name="Voolstra C.R."/>
        </authorList>
    </citation>
    <scope>NUCLEOTIDE SEQUENCE [LARGE SCALE GENOMIC DNA]</scope>
    <source>
        <strain evidence="1 2">CCMP2467</strain>
    </source>
</reference>
<organism evidence="1 2">
    <name type="scientific">Symbiodinium microadriaticum</name>
    <name type="common">Dinoflagellate</name>
    <name type="synonym">Zooxanthella microadriatica</name>
    <dbReference type="NCBI Taxonomy" id="2951"/>
    <lineage>
        <taxon>Eukaryota</taxon>
        <taxon>Sar</taxon>
        <taxon>Alveolata</taxon>
        <taxon>Dinophyceae</taxon>
        <taxon>Suessiales</taxon>
        <taxon>Symbiodiniaceae</taxon>
        <taxon>Symbiodinium</taxon>
    </lineage>
</organism>
<keyword evidence="2" id="KW-1185">Reference proteome</keyword>
<evidence type="ECO:0000313" key="2">
    <source>
        <dbReference type="Proteomes" id="UP000186817"/>
    </source>
</evidence>
<dbReference type="Proteomes" id="UP000186817">
    <property type="component" value="Unassembled WGS sequence"/>
</dbReference>
<dbReference type="SUPFAM" id="SSF56219">
    <property type="entry name" value="DNase I-like"/>
    <property type="match status" value="1"/>
</dbReference>